<proteinExistence type="predicted"/>
<evidence type="ECO:0008006" key="3">
    <source>
        <dbReference type="Google" id="ProtNLM"/>
    </source>
</evidence>
<organism evidence="1 2">
    <name type="scientific">Chondromyces crocatus</name>
    <dbReference type="NCBI Taxonomy" id="52"/>
    <lineage>
        <taxon>Bacteria</taxon>
        <taxon>Pseudomonadati</taxon>
        <taxon>Myxococcota</taxon>
        <taxon>Polyangia</taxon>
        <taxon>Polyangiales</taxon>
        <taxon>Polyangiaceae</taxon>
        <taxon>Chondromyces</taxon>
    </lineage>
</organism>
<dbReference type="EMBL" id="CP012159">
    <property type="protein sequence ID" value="AKT39073.1"/>
    <property type="molecule type" value="Genomic_DNA"/>
</dbReference>
<gene>
    <name evidence="1" type="ORF">CMC5_032200</name>
</gene>
<dbReference type="CDD" id="cd07176">
    <property type="entry name" value="terB"/>
    <property type="match status" value="1"/>
</dbReference>
<dbReference type="KEGG" id="ccro:CMC5_032200"/>
<sequence>MAWLIEAPNASFAQPHGRDDAWPWSPAQSRCKRLIMSATSPPSLRAFDEPKLEAMVELMYLAASADGEFSEEERAHFLKSVESLTDRQLGADAVKRVVDALEGKLRNSDRHERLLSIRERLGTAALCKVAFSLAIAVMAADGIIRTSEREALLEMATALQLDRDEAANLVAKHAS</sequence>
<reference evidence="1 2" key="1">
    <citation type="submission" date="2015-07" db="EMBL/GenBank/DDBJ databases">
        <title>Genome analysis of myxobacterium Chondromyces crocatus Cm c5 reveals a high potential for natural compound synthesis and the genetic basis for the loss of fruiting body formation.</title>
        <authorList>
            <person name="Zaburannyi N."/>
            <person name="Bunk B."/>
            <person name="Maier J."/>
            <person name="Overmann J."/>
            <person name="Mueller R."/>
        </authorList>
    </citation>
    <scope>NUCLEOTIDE SEQUENCE [LARGE SCALE GENOMIC DNA]</scope>
    <source>
        <strain evidence="1 2">Cm c5</strain>
    </source>
</reference>
<evidence type="ECO:0000313" key="1">
    <source>
        <dbReference type="EMBL" id="AKT39073.1"/>
    </source>
</evidence>
<evidence type="ECO:0000313" key="2">
    <source>
        <dbReference type="Proteomes" id="UP000067626"/>
    </source>
</evidence>
<dbReference type="InterPro" id="IPR029024">
    <property type="entry name" value="TerB-like"/>
</dbReference>
<protein>
    <recommendedName>
        <fullName evidence="3">Co-chaperone DjlA N-terminal domain-containing protein</fullName>
    </recommendedName>
</protein>
<dbReference type="AlphaFoldDB" id="A0A0K1EET9"/>
<keyword evidence="2" id="KW-1185">Reference proteome</keyword>
<name>A0A0K1EET9_CHOCO</name>
<dbReference type="Proteomes" id="UP000067626">
    <property type="component" value="Chromosome"/>
</dbReference>
<dbReference type="Gene3D" id="1.10.3680.10">
    <property type="entry name" value="TerB-like"/>
    <property type="match status" value="1"/>
</dbReference>
<accession>A0A0K1EET9</accession>
<dbReference type="SUPFAM" id="SSF158682">
    <property type="entry name" value="TerB-like"/>
    <property type="match status" value="1"/>
</dbReference>